<proteinExistence type="predicted"/>
<accession>A0A6J7DJ66</accession>
<evidence type="ECO:0000259" key="2">
    <source>
        <dbReference type="Pfam" id="PF14340"/>
    </source>
</evidence>
<keyword evidence="1" id="KW-1133">Transmembrane helix</keyword>
<reference evidence="4" key="1">
    <citation type="submission" date="2020-05" db="EMBL/GenBank/DDBJ databases">
        <authorList>
            <person name="Chiriac C."/>
            <person name="Salcher M."/>
            <person name="Ghai R."/>
            <person name="Kavagutti S V."/>
        </authorList>
    </citation>
    <scope>NUCLEOTIDE SEQUENCE</scope>
</reference>
<dbReference type="InterPro" id="IPR025508">
    <property type="entry name" value="DUF4395"/>
</dbReference>
<sequence length="164" mass="17530">MSRLFGFPKQVNELSARLVATGVVTMGLTFVITGWRWILIPLAYGFLARVAAGPRFSPLAQLVTKVLTPRLDRRNSLVPGAPKRFAQAIGAVFTLTASILVLTGNTGIARIVIVGLVGAASLEAFVGFCCGCWMFAQLMRAGLVPESVCAECNDLSLRRTTTSV</sequence>
<evidence type="ECO:0000256" key="1">
    <source>
        <dbReference type="SAM" id="Phobius"/>
    </source>
</evidence>
<evidence type="ECO:0000313" key="3">
    <source>
        <dbReference type="EMBL" id="CAB4811230.1"/>
    </source>
</evidence>
<dbReference type="EMBL" id="CAFAAJ010000103">
    <property type="protein sequence ID" value="CAB4811230.1"/>
    <property type="molecule type" value="Genomic_DNA"/>
</dbReference>
<evidence type="ECO:0000313" key="4">
    <source>
        <dbReference type="EMBL" id="CAB4869378.1"/>
    </source>
</evidence>
<feature type="transmembrane region" description="Helical" evidence="1">
    <location>
        <begin position="18"/>
        <end position="38"/>
    </location>
</feature>
<name>A0A6J7DJ66_9ZZZZ</name>
<keyword evidence="1" id="KW-0472">Membrane</keyword>
<feature type="transmembrane region" description="Helical" evidence="1">
    <location>
        <begin position="111"/>
        <end position="136"/>
    </location>
</feature>
<dbReference type="Pfam" id="PF14340">
    <property type="entry name" value="DUF4395"/>
    <property type="match status" value="1"/>
</dbReference>
<dbReference type="AlphaFoldDB" id="A0A6J7DJ66"/>
<feature type="transmembrane region" description="Helical" evidence="1">
    <location>
        <begin position="85"/>
        <end position="104"/>
    </location>
</feature>
<feature type="domain" description="DUF4395" evidence="2">
    <location>
        <begin position="11"/>
        <end position="140"/>
    </location>
</feature>
<keyword evidence="1" id="KW-0812">Transmembrane</keyword>
<organism evidence="4">
    <name type="scientific">freshwater metagenome</name>
    <dbReference type="NCBI Taxonomy" id="449393"/>
    <lineage>
        <taxon>unclassified sequences</taxon>
        <taxon>metagenomes</taxon>
        <taxon>ecological metagenomes</taxon>
    </lineage>
</organism>
<protein>
    <submittedName>
        <fullName evidence="4">Unannotated protein</fullName>
    </submittedName>
</protein>
<dbReference type="EMBL" id="CAFBLR010000046">
    <property type="protein sequence ID" value="CAB4869378.1"/>
    <property type="molecule type" value="Genomic_DNA"/>
</dbReference>
<gene>
    <name evidence="3" type="ORF">UFOPK3001_01563</name>
    <name evidence="4" type="ORF">UFOPK3417_00661</name>
</gene>